<dbReference type="OrthoDB" id="6433824at2759"/>
<dbReference type="InterPro" id="IPR033587">
    <property type="entry name" value="M1AP"/>
</dbReference>
<gene>
    <name evidence="2" type="ORF">Cfor_06344</name>
</gene>
<name>A0A6L2PKG3_COPFO</name>
<dbReference type="InParanoid" id="A0A6L2PKG3"/>
<dbReference type="PANTHER" id="PTHR28642:SF1">
    <property type="entry name" value="MEIOSIS 1 ARREST PROTEIN"/>
    <property type="match status" value="1"/>
</dbReference>
<keyword evidence="3" id="KW-1185">Reference proteome</keyword>
<feature type="region of interest" description="Disordered" evidence="1">
    <location>
        <begin position="171"/>
        <end position="208"/>
    </location>
</feature>
<proteinExistence type="predicted"/>
<evidence type="ECO:0000313" key="3">
    <source>
        <dbReference type="Proteomes" id="UP000502823"/>
    </source>
</evidence>
<evidence type="ECO:0000256" key="1">
    <source>
        <dbReference type="SAM" id="MobiDB-lite"/>
    </source>
</evidence>
<dbReference type="EMBL" id="BLKM01000389">
    <property type="protein sequence ID" value="GFG32846.1"/>
    <property type="molecule type" value="Genomic_DNA"/>
</dbReference>
<sequence length="208" mass="23141">MQVYELEVLGCLSSSSICQSQLFGQPAHIYPTQCWHLEWEELLTNHQLFTALCKALCERDQYLLARLKGHFHTISELAGYFVLESDGSELLLKAAVSAELVLPTRDVGLPCLSDDTMAQEMFTAVSNCLDQLPLMQEFQPSNFPSGLYSILARNLQHNTLHDNNHFLNGSSNCEMGNSSHPALDVWPNEPQTRGGSKHTRGSSSSSKK</sequence>
<comment type="caution">
    <text evidence="2">The sequence shown here is derived from an EMBL/GenBank/DDBJ whole genome shotgun (WGS) entry which is preliminary data.</text>
</comment>
<dbReference type="Proteomes" id="UP000502823">
    <property type="component" value="Unassembled WGS sequence"/>
</dbReference>
<feature type="compositionally biased region" description="Polar residues" evidence="1">
    <location>
        <begin position="171"/>
        <end position="180"/>
    </location>
</feature>
<feature type="compositionally biased region" description="Basic residues" evidence="1">
    <location>
        <begin position="195"/>
        <end position="208"/>
    </location>
</feature>
<organism evidence="2 3">
    <name type="scientific">Coptotermes formosanus</name>
    <name type="common">Formosan subterranean termite</name>
    <dbReference type="NCBI Taxonomy" id="36987"/>
    <lineage>
        <taxon>Eukaryota</taxon>
        <taxon>Metazoa</taxon>
        <taxon>Ecdysozoa</taxon>
        <taxon>Arthropoda</taxon>
        <taxon>Hexapoda</taxon>
        <taxon>Insecta</taxon>
        <taxon>Pterygota</taxon>
        <taxon>Neoptera</taxon>
        <taxon>Polyneoptera</taxon>
        <taxon>Dictyoptera</taxon>
        <taxon>Blattodea</taxon>
        <taxon>Blattoidea</taxon>
        <taxon>Termitoidae</taxon>
        <taxon>Rhinotermitidae</taxon>
        <taxon>Coptotermes</taxon>
    </lineage>
</organism>
<evidence type="ECO:0000313" key="2">
    <source>
        <dbReference type="EMBL" id="GFG32846.1"/>
    </source>
</evidence>
<reference evidence="3" key="1">
    <citation type="submission" date="2020-01" db="EMBL/GenBank/DDBJ databases">
        <title>Draft genome sequence of the Termite Coptotermes fromosanus.</title>
        <authorList>
            <person name="Itakura S."/>
            <person name="Yosikawa Y."/>
            <person name="Umezawa K."/>
        </authorList>
    </citation>
    <scope>NUCLEOTIDE SEQUENCE [LARGE SCALE GENOMIC DNA]</scope>
</reference>
<protein>
    <submittedName>
        <fullName evidence="2">Uncharacterized protein</fullName>
    </submittedName>
</protein>
<accession>A0A6L2PKG3</accession>
<dbReference type="GO" id="GO:0007283">
    <property type="term" value="P:spermatogenesis"/>
    <property type="evidence" value="ECO:0007669"/>
    <property type="project" value="InterPro"/>
</dbReference>
<dbReference type="AlphaFoldDB" id="A0A6L2PKG3"/>
<dbReference type="GO" id="GO:0051308">
    <property type="term" value="P:male meiosis chromosome separation"/>
    <property type="evidence" value="ECO:0007669"/>
    <property type="project" value="TreeGrafter"/>
</dbReference>
<dbReference type="PANTHER" id="PTHR28642">
    <property type="entry name" value="MEIOSIS 1 ARREST PROTEIN"/>
    <property type="match status" value="1"/>
</dbReference>
<dbReference type="GO" id="GO:0007127">
    <property type="term" value="P:meiosis I"/>
    <property type="evidence" value="ECO:0007669"/>
    <property type="project" value="InterPro"/>
</dbReference>